<evidence type="ECO:0000256" key="3">
    <source>
        <dbReference type="ARBA" id="ARBA00022840"/>
    </source>
</evidence>
<proteinExistence type="inferred from homology"/>
<dbReference type="PANTHER" id="PTHR23407">
    <property type="entry name" value="ATPASE INHIBITOR/5-FORMYLTETRAHYDROFOLATE CYCLO-LIGASE"/>
    <property type="match status" value="1"/>
</dbReference>
<protein>
    <recommendedName>
        <fullName evidence="4">5-formyltetrahydrofolate cyclo-ligase</fullName>
        <ecNumber evidence="4">6.3.3.2</ecNumber>
    </recommendedName>
</protein>
<comment type="cofactor">
    <cofactor evidence="4">
        <name>Mg(2+)</name>
        <dbReference type="ChEBI" id="CHEBI:18420"/>
    </cofactor>
</comment>
<dbReference type="Proteomes" id="UP001442841">
    <property type="component" value="Chromosome"/>
</dbReference>
<keyword evidence="3 4" id="KW-0067">ATP-binding</keyword>
<dbReference type="EMBL" id="CP154795">
    <property type="protein sequence ID" value="XAN06824.1"/>
    <property type="molecule type" value="Genomic_DNA"/>
</dbReference>
<evidence type="ECO:0000313" key="5">
    <source>
        <dbReference type="EMBL" id="XAN06824.1"/>
    </source>
</evidence>
<comment type="similarity">
    <text evidence="1 4">Belongs to the 5-formyltetrahydrofolate cyclo-ligase family.</text>
</comment>
<keyword evidence="2 4" id="KW-0547">Nucleotide-binding</keyword>
<name>A0ABZ3FL99_9ACTN</name>
<evidence type="ECO:0000313" key="6">
    <source>
        <dbReference type="Proteomes" id="UP001442841"/>
    </source>
</evidence>
<dbReference type="GO" id="GO:0030272">
    <property type="term" value="F:5-formyltetrahydrofolate cyclo-ligase activity"/>
    <property type="evidence" value="ECO:0007669"/>
    <property type="project" value="UniProtKB-EC"/>
</dbReference>
<dbReference type="InterPro" id="IPR024185">
    <property type="entry name" value="FTHF_cligase-like_sf"/>
</dbReference>
<evidence type="ECO:0000256" key="4">
    <source>
        <dbReference type="RuleBase" id="RU361279"/>
    </source>
</evidence>
<accession>A0ABZ3FL99</accession>
<dbReference type="Gene3D" id="3.40.50.10420">
    <property type="entry name" value="NagB/RpiA/CoA transferase-like"/>
    <property type="match status" value="1"/>
</dbReference>
<reference evidence="5 6" key="1">
    <citation type="submission" date="2024-04" db="EMBL/GenBank/DDBJ databases">
        <title>Isolation of an actinomycete strain from pig manure.</title>
        <authorList>
            <person name="Gong T."/>
            <person name="Yu Z."/>
            <person name="An M."/>
            <person name="Wei C."/>
            <person name="Yang W."/>
            <person name="Liu L."/>
        </authorList>
    </citation>
    <scope>NUCLEOTIDE SEQUENCE [LARGE SCALE GENOMIC DNA]</scope>
    <source>
        <strain evidence="5 6">ZF39</strain>
    </source>
</reference>
<keyword evidence="5" id="KW-0436">Ligase</keyword>
<dbReference type="RefSeq" id="WP_425308257.1">
    <property type="nucleotide sequence ID" value="NZ_CP154795.1"/>
</dbReference>
<dbReference type="PIRSF" id="PIRSF006806">
    <property type="entry name" value="FTHF_cligase"/>
    <property type="match status" value="1"/>
</dbReference>
<keyword evidence="6" id="KW-1185">Reference proteome</keyword>
<evidence type="ECO:0000256" key="2">
    <source>
        <dbReference type="ARBA" id="ARBA00022741"/>
    </source>
</evidence>
<dbReference type="EC" id="6.3.3.2" evidence="4"/>
<keyword evidence="4" id="KW-0479">Metal-binding</keyword>
<sequence>MTWLSEADHAALREAKKTLRNAVRTRRTARSPEDTAAFDHARFERIAGFLGDLPADSVVACYVSIAPEPGTLELISWLHARQVTVLLPMLGKRADGTPRREPDWAPYAGPDSLRIGLWGIPEPAGESLGAEALEQAGVVICSGLAGTADGKRLGMGGGWFDRALEHASPDAVLVMLLNDNELMPDLPTEPWDRRVDVIITPSQSLNTTGDR</sequence>
<dbReference type="InterPro" id="IPR002698">
    <property type="entry name" value="FTHF_cligase"/>
</dbReference>
<evidence type="ECO:0000256" key="1">
    <source>
        <dbReference type="ARBA" id="ARBA00010638"/>
    </source>
</evidence>
<organism evidence="5 6">
    <name type="scientific">Ammonicoccus fulvus</name>
    <dbReference type="NCBI Taxonomy" id="3138240"/>
    <lineage>
        <taxon>Bacteria</taxon>
        <taxon>Bacillati</taxon>
        <taxon>Actinomycetota</taxon>
        <taxon>Actinomycetes</taxon>
        <taxon>Propionibacteriales</taxon>
        <taxon>Propionibacteriaceae</taxon>
        <taxon>Ammonicoccus</taxon>
    </lineage>
</organism>
<comment type="catalytic activity">
    <reaction evidence="4">
        <text>(6S)-5-formyl-5,6,7,8-tetrahydrofolate + ATP = (6R)-5,10-methenyltetrahydrofolate + ADP + phosphate</text>
        <dbReference type="Rhea" id="RHEA:10488"/>
        <dbReference type="ChEBI" id="CHEBI:30616"/>
        <dbReference type="ChEBI" id="CHEBI:43474"/>
        <dbReference type="ChEBI" id="CHEBI:57455"/>
        <dbReference type="ChEBI" id="CHEBI:57457"/>
        <dbReference type="ChEBI" id="CHEBI:456216"/>
        <dbReference type="EC" id="6.3.3.2"/>
    </reaction>
</comment>
<dbReference type="NCBIfam" id="TIGR02727">
    <property type="entry name" value="MTHFS_bact"/>
    <property type="match status" value="1"/>
</dbReference>
<dbReference type="PANTHER" id="PTHR23407:SF1">
    <property type="entry name" value="5-FORMYLTETRAHYDROFOLATE CYCLO-LIGASE"/>
    <property type="match status" value="1"/>
</dbReference>
<dbReference type="InterPro" id="IPR037171">
    <property type="entry name" value="NagB/RpiA_transferase-like"/>
</dbReference>
<dbReference type="SUPFAM" id="SSF100950">
    <property type="entry name" value="NagB/RpiA/CoA transferase-like"/>
    <property type="match status" value="1"/>
</dbReference>
<dbReference type="Pfam" id="PF01812">
    <property type="entry name" value="5-FTHF_cyc-lig"/>
    <property type="match status" value="1"/>
</dbReference>
<keyword evidence="4" id="KW-0460">Magnesium</keyword>
<gene>
    <name evidence="5" type="ORF">AADG42_05695</name>
</gene>